<dbReference type="PANTHER" id="PTHR43099:SF5">
    <property type="entry name" value="HLYC_CORC FAMILY TRANSPORTER"/>
    <property type="match status" value="1"/>
</dbReference>
<evidence type="ECO:0000256" key="2">
    <source>
        <dbReference type="ARBA" id="ARBA00022475"/>
    </source>
</evidence>
<evidence type="ECO:0000256" key="4">
    <source>
        <dbReference type="ARBA" id="ARBA00022737"/>
    </source>
</evidence>
<dbReference type="PROSITE" id="PS51371">
    <property type="entry name" value="CBS"/>
    <property type="match status" value="2"/>
</dbReference>
<comment type="subcellular location">
    <subcellularLocation>
        <location evidence="1">Cell membrane</location>
        <topology evidence="1">Multi-pass membrane protein</topology>
    </subcellularLocation>
</comment>
<keyword evidence="14" id="KW-1185">Reference proteome</keyword>
<dbReference type="PROSITE" id="PS51846">
    <property type="entry name" value="CNNM"/>
    <property type="match status" value="1"/>
</dbReference>
<dbReference type="Pfam" id="PF03471">
    <property type="entry name" value="CorC_HlyC"/>
    <property type="match status" value="1"/>
</dbReference>
<dbReference type="CDD" id="cd04590">
    <property type="entry name" value="CBS_pair_CorC_HlyC_assoc"/>
    <property type="match status" value="1"/>
</dbReference>
<feature type="transmembrane region" description="Helical" evidence="10">
    <location>
        <begin position="99"/>
        <end position="119"/>
    </location>
</feature>
<dbReference type="Pfam" id="PF01595">
    <property type="entry name" value="CNNM"/>
    <property type="match status" value="1"/>
</dbReference>
<keyword evidence="6 8" id="KW-0129">CBS domain</keyword>
<evidence type="ECO:0000313" key="14">
    <source>
        <dbReference type="Proteomes" id="UP000271010"/>
    </source>
</evidence>
<dbReference type="RefSeq" id="WP_123132623.1">
    <property type="nucleotide sequence ID" value="NZ_RJJE01000009.1"/>
</dbReference>
<dbReference type="InterPro" id="IPR002550">
    <property type="entry name" value="CNNM"/>
</dbReference>
<dbReference type="InterPro" id="IPR016169">
    <property type="entry name" value="FAD-bd_PCMH_sub2"/>
</dbReference>
<evidence type="ECO:0000259" key="11">
    <source>
        <dbReference type="PROSITE" id="PS51371"/>
    </source>
</evidence>
<evidence type="ECO:0000313" key="13">
    <source>
        <dbReference type="EMBL" id="RNI29537.1"/>
    </source>
</evidence>
<evidence type="ECO:0000259" key="12">
    <source>
        <dbReference type="PROSITE" id="PS51846"/>
    </source>
</evidence>
<dbReference type="EMBL" id="RJJE01000009">
    <property type="protein sequence ID" value="RNI29537.1"/>
    <property type="molecule type" value="Genomic_DNA"/>
</dbReference>
<dbReference type="InterPro" id="IPR000644">
    <property type="entry name" value="CBS_dom"/>
</dbReference>
<dbReference type="Pfam" id="PF00571">
    <property type="entry name" value="CBS"/>
    <property type="match status" value="2"/>
</dbReference>
<gene>
    <name evidence="13" type="ORF">EFA69_08245</name>
</gene>
<comment type="caution">
    <text evidence="13">The sequence shown here is derived from an EMBL/GenBank/DDBJ whole genome shotgun (WGS) entry which is preliminary data.</text>
</comment>
<keyword evidence="5 9" id="KW-1133">Transmembrane helix</keyword>
<keyword evidence="4" id="KW-0677">Repeat</keyword>
<dbReference type="InterPro" id="IPR036318">
    <property type="entry name" value="FAD-bd_PCMH-like_sf"/>
</dbReference>
<dbReference type="Gene3D" id="3.10.580.10">
    <property type="entry name" value="CBS-domain"/>
    <property type="match status" value="1"/>
</dbReference>
<keyword evidence="7 9" id="KW-0472">Membrane</keyword>
<feature type="domain" description="CBS" evidence="11">
    <location>
        <begin position="275"/>
        <end position="335"/>
    </location>
</feature>
<evidence type="ECO:0000256" key="9">
    <source>
        <dbReference type="PROSITE-ProRule" id="PRU01193"/>
    </source>
</evidence>
<sequence>MELLIIIILTLLNGFFALSEISIISVKKSRIERKAQAGSKGAKKVLQLLAEPEDFLSAVQVGITLIGIVSGAYGGAAFSDDMQSLLVKVPFLVPYSEELSIILVIGLITYFSIVIGELIPKTLALGNSEQIALTVAPIIKVFTTLTLPLVKLLSASTNLVIKLLGIKEPEEEQLSEEELRQIIKTAGKQGVLDKDESDLHQNIFNYSAQRAKNLKTHRMDVQWVCLQDSLETIQEKLQRSVHSRFPVYDTTHDNVVGVLTSRDFYENLLGKNLPLRSILLEPLFIPETMLAHAVLNLFRLRKQYMGIVVDEFGSVEGIITLHDILEAIVGDIPDTDELAEPLVVRRDQHSFLVSGSVPVRELNKSLKKKLLEEKSPDFSTLAGFVIHHLGRLPEVGEKFDYKNFSFEVVDMDGIKIDKLIVQALAAPTEQP</sequence>
<dbReference type="AlphaFoldDB" id="A0A3M9MWQ5"/>
<dbReference type="InterPro" id="IPR046342">
    <property type="entry name" value="CBS_dom_sf"/>
</dbReference>
<keyword evidence="2" id="KW-1003">Cell membrane</keyword>
<feature type="transmembrane region" description="Helical" evidence="10">
    <location>
        <begin position="131"/>
        <end position="150"/>
    </location>
</feature>
<evidence type="ECO:0000256" key="8">
    <source>
        <dbReference type="PROSITE-ProRule" id="PRU00703"/>
    </source>
</evidence>
<proteinExistence type="predicted"/>
<dbReference type="GO" id="GO:0050660">
    <property type="term" value="F:flavin adenine dinucleotide binding"/>
    <property type="evidence" value="ECO:0007669"/>
    <property type="project" value="InterPro"/>
</dbReference>
<evidence type="ECO:0000256" key="6">
    <source>
        <dbReference type="ARBA" id="ARBA00023122"/>
    </source>
</evidence>
<evidence type="ECO:0000256" key="5">
    <source>
        <dbReference type="ARBA" id="ARBA00022989"/>
    </source>
</evidence>
<dbReference type="GO" id="GO:0005886">
    <property type="term" value="C:plasma membrane"/>
    <property type="evidence" value="ECO:0007669"/>
    <property type="project" value="UniProtKB-SubCell"/>
</dbReference>
<organism evidence="13 14">
    <name type="scientific">Rufibacter immobilis</name>
    <dbReference type="NCBI Taxonomy" id="1348778"/>
    <lineage>
        <taxon>Bacteria</taxon>
        <taxon>Pseudomonadati</taxon>
        <taxon>Bacteroidota</taxon>
        <taxon>Cytophagia</taxon>
        <taxon>Cytophagales</taxon>
        <taxon>Hymenobacteraceae</taxon>
        <taxon>Rufibacter</taxon>
    </lineage>
</organism>
<name>A0A3M9MWQ5_9BACT</name>
<evidence type="ECO:0000256" key="3">
    <source>
        <dbReference type="ARBA" id="ARBA00022692"/>
    </source>
</evidence>
<evidence type="ECO:0000256" key="10">
    <source>
        <dbReference type="SAM" id="Phobius"/>
    </source>
</evidence>
<dbReference type="Proteomes" id="UP000271010">
    <property type="component" value="Unassembled WGS sequence"/>
</dbReference>
<feature type="transmembrane region" description="Helical" evidence="10">
    <location>
        <begin position="6"/>
        <end position="26"/>
    </location>
</feature>
<evidence type="ECO:0000256" key="1">
    <source>
        <dbReference type="ARBA" id="ARBA00004651"/>
    </source>
</evidence>
<feature type="domain" description="CNNM transmembrane" evidence="12">
    <location>
        <begin position="1"/>
        <end position="196"/>
    </location>
</feature>
<protein>
    <submittedName>
        <fullName evidence="13">HlyC/CorC family transporter</fullName>
    </submittedName>
</protein>
<dbReference type="SUPFAM" id="SSF56176">
    <property type="entry name" value="FAD-binding/transporter-associated domain-like"/>
    <property type="match status" value="1"/>
</dbReference>
<dbReference type="InterPro" id="IPR051676">
    <property type="entry name" value="UPF0053_domain"/>
</dbReference>
<evidence type="ECO:0000256" key="7">
    <source>
        <dbReference type="ARBA" id="ARBA00023136"/>
    </source>
</evidence>
<accession>A0A3M9MWQ5</accession>
<feature type="domain" description="CBS" evidence="11">
    <location>
        <begin position="216"/>
        <end position="274"/>
    </location>
</feature>
<dbReference type="OrthoDB" id="9798188at2"/>
<dbReference type="SMART" id="SM01091">
    <property type="entry name" value="CorC_HlyC"/>
    <property type="match status" value="1"/>
</dbReference>
<feature type="transmembrane region" description="Helical" evidence="10">
    <location>
        <begin position="55"/>
        <end position="79"/>
    </location>
</feature>
<dbReference type="InterPro" id="IPR044751">
    <property type="entry name" value="Ion_transp-like_CBS"/>
</dbReference>
<keyword evidence="3 9" id="KW-0812">Transmembrane</keyword>
<dbReference type="Gene3D" id="3.30.465.10">
    <property type="match status" value="1"/>
</dbReference>
<reference evidence="13 14" key="1">
    <citation type="submission" date="2018-11" db="EMBL/GenBank/DDBJ databases">
        <title>Rufibacter latericius sp. nov., isolated from water in Baiyang Lake.</title>
        <authorList>
            <person name="Yang Y."/>
        </authorList>
    </citation>
    <scope>NUCLEOTIDE SEQUENCE [LARGE SCALE GENOMIC DNA]</scope>
    <source>
        <strain evidence="13 14">MCC P1</strain>
    </source>
</reference>
<dbReference type="SUPFAM" id="SSF54631">
    <property type="entry name" value="CBS-domain pair"/>
    <property type="match status" value="1"/>
</dbReference>
<dbReference type="PANTHER" id="PTHR43099">
    <property type="entry name" value="UPF0053 PROTEIN YRKA"/>
    <property type="match status" value="1"/>
</dbReference>
<dbReference type="InterPro" id="IPR005170">
    <property type="entry name" value="Transptr-assoc_dom"/>
</dbReference>